<evidence type="ECO:0000313" key="3">
    <source>
        <dbReference type="Proteomes" id="UP000005933"/>
    </source>
</evidence>
<keyword evidence="1" id="KW-1133">Transmembrane helix</keyword>
<sequence>MTSTITASGATSPRTTAASALAEAALRCLRAAWIGVLGMLWAMSAMAHPMPESRVWIDTTPSGLRLTLQLPLNRLEYGFGQPLADFPGTVLARHGEALSRYLLQHVGARGDGQNWQASPPQLTVVGTDASAELEAVIDLHAPDGAARRAPTLLYDAITHEVRTHRVLVFLRNDWAGGFASGPPLLLGELNHGHTSLLIPLEPVRPGASVLRLLREGILHIAEGTDHLLFLLMLLVVAPLVAGIRRWNQVRPIRQALRHTALVVTAFTAGHTATLVLGSMGLLTVPTQSVEVAVAVTIAIAAWHAWRPLFAHAEAWMALIFGLIHGMAFSASLSGAGLTPWQHAQALLAFNLGIEAMQLAAVVVVMPPLLVLVRTQPARYATLRRGLSAIVGVLALAWIIERLNLASLGALSSIADGWPVLALIPGLLWLAALVGEGQRRFRVAASED</sequence>
<dbReference type="EMBL" id="AAKL01000001">
    <property type="protein sequence ID" value="EAP74774.1"/>
    <property type="molecule type" value="Genomic_DNA"/>
</dbReference>
<feature type="transmembrane region" description="Helical" evidence="1">
    <location>
        <begin position="416"/>
        <end position="434"/>
    </location>
</feature>
<gene>
    <name evidence="2" type="ORF">RRSL_04636</name>
</gene>
<dbReference type="AlphaFoldDB" id="A0AB33VIU6"/>
<organism evidence="2 3">
    <name type="scientific">Ralstonia solanacearum (strain UW551)</name>
    <dbReference type="NCBI Taxonomy" id="342110"/>
    <lineage>
        <taxon>Bacteria</taxon>
        <taxon>Pseudomonadati</taxon>
        <taxon>Pseudomonadota</taxon>
        <taxon>Betaproteobacteria</taxon>
        <taxon>Burkholderiales</taxon>
        <taxon>Burkholderiaceae</taxon>
        <taxon>Ralstonia</taxon>
        <taxon>Ralstonia solanacearum species complex</taxon>
    </lineage>
</organism>
<keyword evidence="1" id="KW-0472">Membrane</keyword>
<dbReference type="Proteomes" id="UP000005933">
    <property type="component" value="Unassembled WGS sequence"/>
</dbReference>
<dbReference type="Pfam" id="PF13795">
    <property type="entry name" value="HupE_UreJ_2"/>
    <property type="match status" value="1"/>
</dbReference>
<name>A0AB33VIU6_RALSU</name>
<reference evidence="2 3" key="1">
    <citation type="journal article" date="2006" name="Mol. Plant Microbe Interact.">
        <title>Identification of open reading frames unique to a select agent: Ralstonia solanacearum race 3 biovar 2.</title>
        <authorList>
            <person name="Gabriel D.W."/>
            <person name="Allen C."/>
            <person name="Schell M."/>
            <person name="Denny T.P."/>
            <person name="Greenberg J.T."/>
            <person name="Duan Y.P."/>
            <person name="Flores-Cruz Z."/>
            <person name="Huang Q."/>
            <person name="Clifford J.M."/>
            <person name="Presting G."/>
            <person name="Gonzalez E.T."/>
            <person name="Reddy J."/>
            <person name="Elphinstone J."/>
            <person name="Swanson J."/>
            <person name="Yao J."/>
            <person name="Mulholland V."/>
            <person name="Liu L."/>
            <person name="Farmerie W."/>
            <person name="Patnaikuni M."/>
            <person name="Balogh B."/>
            <person name="Norman D."/>
            <person name="Alvarez A."/>
            <person name="Castillo J.A."/>
            <person name="Jones J."/>
            <person name="Saddler G."/>
            <person name="Walunas T."/>
            <person name="Zhukov A."/>
            <person name="Mikhailova N."/>
        </authorList>
    </citation>
    <scope>NUCLEOTIDE SEQUENCE [LARGE SCALE GENOMIC DNA]</scope>
    <source>
        <strain evidence="2 3">UW551</strain>
    </source>
</reference>
<evidence type="ECO:0000313" key="2">
    <source>
        <dbReference type="EMBL" id="EAP74774.1"/>
    </source>
</evidence>
<evidence type="ECO:0008006" key="4">
    <source>
        <dbReference type="Google" id="ProtNLM"/>
    </source>
</evidence>
<feature type="transmembrane region" description="Helical" evidence="1">
    <location>
        <begin position="317"/>
        <end position="340"/>
    </location>
</feature>
<dbReference type="InterPro" id="IPR032809">
    <property type="entry name" value="Put_HupE_UreJ"/>
</dbReference>
<feature type="transmembrane region" description="Helical" evidence="1">
    <location>
        <begin position="288"/>
        <end position="305"/>
    </location>
</feature>
<protein>
    <recommendedName>
        <fullName evidence="4">Transmembrane protein</fullName>
    </recommendedName>
</protein>
<evidence type="ECO:0000256" key="1">
    <source>
        <dbReference type="SAM" id="Phobius"/>
    </source>
</evidence>
<keyword evidence="1" id="KW-0812">Transmembrane</keyword>
<feature type="transmembrane region" description="Helical" evidence="1">
    <location>
        <begin position="227"/>
        <end position="247"/>
    </location>
</feature>
<feature type="transmembrane region" description="Helical" evidence="1">
    <location>
        <begin position="346"/>
        <end position="372"/>
    </location>
</feature>
<feature type="transmembrane region" description="Helical" evidence="1">
    <location>
        <begin position="384"/>
        <end position="404"/>
    </location>
</feature>
<feature type="transmembrane region" description="Helical" evidence="1">
    <location>
        <begin position="259"/>
        <end position="282"/>
    </location>
</feature>
<comment type="caution">
    <text evidence="2">The sequence shown here is derived from an EMBL/GenBank/DDBJ whole genome shotgun (WGS) entry which is preliminary data.</text>
</comment>
<proteinExistence type="predicted"/>
<accession>A0AB33VIU6</accession>